<dbReference type="PROSITE" id="PS50297">
    <property type="entry name" value="ANK_REP_REGION"/>
    <property type="match status" value="4"/>
</dbReference>
<comment type="caution">
    <text evidence="5">The sequence shown here is derived from an EMBL/GenBank/DDBJ whole genome shotgun (WGS) entry which is preliminary data.</text>
</comment>
<dbReference type="InterPro" id="IPR033635">
    <property type="entry name" value="ANKS1/Caskin"/>
</dbReference>
<keyword evidence="2 3" id="KW-0040">ANK repeat</keyword>
<sequence>MESASIQEIVQKGCRLGDIPLLKEVFKSHPQFLNQTDTQLGWTPLYRTVICGHESATRLLLNLGADPDVKSKIGETPLHQAAYNSQYSIAKLLLDYKANPNAQQNDGDTPLHHAAFKGDFSMAKLLLKYNSSPNIPNTVFGRTPLHYAVDYGHSKIVKLFIKHNAVTDIEDIGEKTPMDLTTNTDMISILLKSKEPSELASSIDNSFNSISSIDANPNYSQQFNSKFSFISQTSNYNYEKGLDLYEEKTDKYAENTEKTLDVASIPYHGRSVSSLFEPDAEKSYSDVRPSNLLTDRARIISFGGNDKKSALYSWISSVKLEGIFDTLISGGYDDLGQMIASMKTSLPITERMLSEIGIKKPGLRRRLLAALDEEAKSFPKKGKTQESNPFQCWAASSSNTGLINLQNLKQWLEKLNLSHLHKSFVDAGYDDMEHNLALMNSSWFITDDILLNDIKITKPGHRHRILSKLKEECIGFETMKKNNGRPSFKKCAEGLIIEKSSTSSACGMCLLM</sequence>
<dbReference type="PANTHER" id="PTHR24174">
    <property type="entry name" value="ANKYRIN REPEAT AND STERILE ALPHA MOTIF DOMAIN-CONTAINING PROTEIN 1"/>
    <property type="match status" value="1"/>
</dbReference>
<dbReference type="InterPro" id="IPR002110">
    <property type="entry name" value="Ankyrin_rpt"/>
</dbReference>
<protein>
    <recommendedName>
        <fullName evidence="4">SAM domain-containing protein</fullName>
    </recommendedName>
</protein>
<dbReference type="InterPro" id="IPR001660">
    <property type="entry name" value="SAM"/>
</dbReference>
<evidence type="ECO:0000256" key="2">
    <source>
        <dbReference type="ARBA" id="ARBA00023043"/>
    </source>
</evidence>
<dbReference type="Pfam" id="PF12796">
    <property type="entry name" value="Ank_2"/>
    <property type="match status" value="1"/>
</dbReference>
<evidence type="ECO:0000259" key="4">
    <source>
        <dbReference type="PROSITE" id="PS50105"/>
    </source>
</evidence>
<evidence type="ECO:0000256" key="3">
    <source>
        <dbReference type="PROSITE-ProRule" id="PRU00023"/>
    </source>
</evidence>
<dbReference type="PROSITE" id="PS50105">
    <property type="entry name" value="SAM_DOMAIN"/>
    <property type="match status" value="1"/>
</dbReference>
<dbReference type="SUPFAM" id="SSF47769">
    <property type="entry name" value="SAM/Pointed domain"/>
    <property type="match status" value="2"/>
</dbReference>
<dbReference type="SMART" id="SM00454">
    <property type="entry name" value="SAM"/>
    <property type="match status" value="2"/>
</dbReference>
<reference evidence="5" key="1">
    <citation type="submission" date="2021-09" db="EMBL/GenBank/DDBJ databases">
        <authorList>
            <consortium name="AG Swart"/>
            <person name="Singh M."/>
            <person name="Singh A."/>
            <person name="Seah K."/>
            <person name="Emmerich C."/>
        </authorList>
    </citation>
    <scope>NUCLEOTIDE SEQUENCE</scope>
    <source>
        <strain evidence="5">ATCC30299</strain>
    </source>
</reference>
<dbReference type="EMBL" id="CAJZBQ010000047">
    <property type="protein sequence ID" value="CAG9329465.1"/>
    <property type="molecule type" value="Genomic_DNA"/>
</dbReference>
<dbReference type="InterPro" id="IPR013761">
    <property type="entry name" value="SAM/pointed_sf"/>
</dbReference>
<gene>
    <name evidence="5" type="ORF">BSTOLATCC_MIC48285</name>
</gene>
<evidence type="ECO:0000313" key="5">
    <source>
        <dbReference type="EMBL" id="CAG9329465.1"/>
    </source>
</evidence>
<organism evidence="5 6">
    <name type="scientific">Blepharisma stoltei</name>
    <dbReference type="NCBI Taxonomy" id="1481888"/>
    <lineage>
        <taxon>Eukaryota</taxon>
        <taxon>Sar</taxon>
        <taxon>Alveolata</taxon>
        <taxon>Ciliophora</taxon>
        <taxon>Postciliodesmatophora</taxon>
        <taxon>Heterotrichea</taxon>
        <taxon>Heterotrichida</taxon>
        <taxon>Blepharismidae</taxon>
        <taxon>Blepharisma</taxon>
    </lineage>
</organism>
<dbReference type="Proteomes" id="UP001162131">
    <property type="component" value="Unassembled WGS sequence"/>
</dbReference>
<keyword evidence="6" id="KW-1185">Reference proteome</keyword>
<dbReference type="PROSITE" id="PS50088">
    <property type="entry name" value="ANK_REPEAT"/>
    <property type="match status" value="4"/>
</dbReference>
<dbReference type="SMART" id="SM00248">
    <property type="entry name" value="ANK"/>
    <property type="match status" value="4"/>
</dbReference>
<dbReference type="AlphaFoldDB" id="A0AAU9JV45"/>
<feature type="repeat" description="ANK" evidence="3">
    <location>
        <begin position="40"/>
        <end position="72"/>
    </location>
</feature>
<dbReference type="SUPFAM" id="SSF48403">
    <property type="entry name" value="Ankyrin repeat"/>
    <property type="match status" value="1"/>
</dbReference>
<evidence type="ECO:0000313" key="6">
    <source>
        <dbReference type="Proteomes" id="UP001162131"/>
    </source>
</evidence>
<feature type="repeat" description="ANK" evidence="3">
    <location>
        <begin position="106"/>
        <end position="138"/>
    </location>
</feature>
<dbReference type="InterPro" id="IPR036770">
    <property type="entry name" value="Ankyrin_rpt-contain_sf"/>
</dbReference>
<accession>A0AAU9JV45</accession>
<evidence type="ECO:0000256" key="1">
    <source>
        <dbReference type="ARBA" id="ARBA00022737"/>
    </source>
</evidence>
<proteinExistence type="predicted"/>
<feature type="repeat" description="ANK" evidence="3">
    <location>
        <begin position="73"/>
        <end position="105"/>
    </location>
</feature>
<feature type="domain" description="SAM" evidence="4">
    <location>
        <begin position="403"/>
        <end position="470"/>
    </location>
</feature>
<feature type="repeat" description="ANK" evidence="3">
    <location>
        <begin position="140"/>
        <end position="172"/>
    </location>
</feature>
<name>A0AAU9JV45_9CILI</name>
<dbReference type="Gene3D" id="1.10.150.50">
    <property type="entry name" value="Transcription Factor, Ets-1"/>
    <property type="match status" value="2"/>
</dbReference>
<dbReference type="Pfam" id="PF13637">
    <property type="entry name" value="Ank_4"/>
    <property type="match status" value="1"/>
</dbReference>
<dbReference type="PANTHER" id="PTHR24174:SF16">
    <property type="entry name" value="CASKIN-2"/>
    <property type="match status" value="1"/>
</dbReference>
<keyword evidence="1" id="KW-0677">Repeat</keyword>
<dbReference type="Pfam" id="PF00536">
    <property type="entry name" value="SAM_1"/>
    <property type="match status" value="1"/>
</dbReference>
<dbReference type="Gene3D" id="1.25.40.20">
    <property type="entry name" value="Ankyrin repeat-containing domain"/>
    <property type="match status" value="2"/>
</dbReference>